<sequence length="349" mass="38329">MLTQIDLNIAPDTRFLSTLEWRGWSPDGQMLWQHRAPGVAPNVRNGEFPWYYEVHPRGEGFLIVNSWEREYGTTSIDFGCAEVLDGKQANRLLLMDGQGACTRSLGIEYVPTGVATSGEDFWISRCLYHGAGVQWPSMQRRDAMNQVLTDVMVNPPPPYLTHVSQSTLLSWGDGKLSRRSESFEPLWSHVLPIFGQENPAELPDGQLGVVGRRSRSEGFTFGTSVIPLGDDFVMVRFSGQGKPLGAVATGIPTREIPGQPRAITTDALGMIVAGGEANSVVALSWTGSKQWERAVKDMVPELCLPKVHSVASHARYGVRVVGLGYVPAVDGTCEETPQSQRIFVMALTR</sequence>
<evidence type="ECO:0000313" key="1">
    <source>
        <dbReference type="EMBL" id="ATB42206.1"/>
    </source>
</evidence>
<dbReference type="Proteomes" id="UP000217257">
    <property type="component" value="Chromosome"/>
</dbReference>
<gene>
    <name evidence="1" type="ORF">CYFUS_007683</name>
</gene>
<accession>A0A250JGD7</accession>
<dbReference type="KEGG" id="cfus:CYFUS_007683"/>
<dbReference type="EMBL" id="CP022098">
    <property type="protein sequence ID" value="ATB42206.1"/>
    <property type="molecule type" value="Genomic_DNA"/>
</dbReference>
<name>A0A250JGD7_9BACT</name>
<organism evidence="1 2">
    <name type="scientific">Cystobacter fuscus</name>
    <dbReference type="NCBI Taxonomy" id="43"/>
    <lineage>
        <taxon>Bacteria</taxon>
        <taxon>Pseudomonadati</taxon>
        <taxon>Myxococcota</taxon>
        <taxon>Myxococcia</taxon>
        <taxon>Myxococcales</taxon>
        <taxon>Cystobacterineae</taxon>
        <taxon>Archangiaceae</taxon>
        <taxon>Cystobacter</taxon>
    </lineage>
</organism>
<protein>
    <submittedName>
        <fullName evidence="1">Uncharacterized protein</fullName>
    </submittedName>
</protein>
<reference evidence="1 2" key="1">
    <citation type="submission" date="2017-06" db="EMBL/GenBank/DDBJ databases">
        <title>Sequencing and comparative analysis of myxobacterial genomes.</title>
        <authorList>
            <person name="Rupp O."/>
            <person name="Goesmann A."/>
            <person name="Sogaard-Andersen L."/>
        </authorList>
    </citation>
    <scope>NUCLEOTIDE SEQUENCE [LARGE SCALE GENOMIC DNA]</scope>
    <source>
        <strain evidence="1 2">DSM 52655</strain>
    </source>
</reference>
<dbReference type="AlphaFoldDB" id="A0A250JGD7"/>
<dbReference type="RefSeq" id="WP_002632398.1">
    <property type="nucleotide sequence ID" value="NZ_CP022098.1"/>
</dbReference>
<evidence type="ECO:0000313" key="2">
    <source>
        <dbReference type="Proteomes" id="UP000217257"/>
    </source>
</evidence>
<proteinExistence type="predicted"/>